<evidence type="ECO:0000259" key="5">
    <source>
        <dbReference type="Pfam" id="PF00593"/>
    </source>
</evidence>
<dbReference type="Pfam" id="PF00593">
    <property type="entry name" value="TonB_dep_Rec_b-barrel"/>
    <property type="match status" value="1"/>
</dbReference>
<dbReference type="Gene3D" id="2.40.170.20">
    <property type="entry name" value="TonB-dependent receptor, beta-barrel domain"/>
    <property type="match status" value="1"/>
</dbReference>
<feature type="region of interest" description="Disordered" evidence="4">
    <location>
        <begin position="1"/>
        <end position="50"/>
    </location>
</feature>
<feature type="region of interest" description="Disordered" evidence="4">
    <location>
        <begin position="452"/>
        <end position="482"/>
    </location>
</feature>
<keyword evidence="2" id="KW-0472">Membrane</keyword>
<dbReference type="SUPFAM" id="SSF56935">
    <property type="entry name" value="Porins"/>
    <property type="match status" value="1"/>
</dbReference>
<comment type="subcellular location">
    <subcellularLocation>
        <location evidence="1">Cell outer membrane</location>
    </subcellularLocation>
</comment>
<keyword evidence="6" id="KW-0675">Receptor</keyword>
<keyword evidence="7" id="KW-1185">Reference proteome</keyword>
<dbReference type="PANTHER" id="PTHR47234:SF2">
    <property type="entry name" value="TONB-DEPENDENT RECEPTOR"/>
    <property type="match status" value="1"/>
</dbReference>
<reference evidence="7" key="1">
    <citation type="journal article" date="2019" name="Int. J. Syst. Evol. Microbiol.">
        <title>The Global Catalogue of Microorganisms (GCM) 10K type strain sequencing project: providing services to taxonomists for standard genome sequencing and annotation.</title>
        <authorList>
            <consortium name="The Broad Institute Genomics Platform"/>
            <consortium name="The Broad Institute Genome Sequencing Center for Infectious Disease"/>
            <person name="Wu L."/>
            <person name="Ma J."/>
        </authorList>
    </citation>
    <scope>NUCLEOTIDE SEQUENCE [LARGE SCALE GENOMIC DNA]</scope>
    <source>
        <strain evidence="7">NBRC 111981</strain>
    </source>
</reference>
<proteinExistence type="predicted"/>
<comment type="caution">
    <text evidence="6">The sequence shown here is derived from an EMBL/GenBank/DDBJ whole genome shotgun (WGS) entry which is preliminary data.</text>
</comment>
<dbReference type="InterPro" id="IPR000531">
    <property type="entry name" value="Beta-barrel_TonB"/>
</dbReference>
<evidence type="ECO:0000313" key="7">
    <source>
        <dbReference type="Proteomes" id="UP001156627"/>
    </source>
</evidence>
<gene>
    <name evidence="6" type="primary">btuB_6</name>
    <name evidence="6" type="ORF">GCM10007898_19930</name>
</gene>
<evidence type="ECO:0000256" key="3">
    <source>
        <dbReference type="ARBA" id="ARBA00023237"/>
    </source>
</evidence>
<dbReference type="RefSeq" id="WP_284331865.1">
    <property type="nucleotide sequence ID" value="NZ_BSOA01000015.1"/>
</dbReference>
<sequence length="747" mass="82346">MLSASYQDQEPMWDSKRDLSRYPRGPRHPGDGWGMGPWGNVTDPRPAGTPGAGAYDPTTGNWNPNHYVINHGNLNSGDLADYHLYNGSNADKYNSNQDMTFRAGTTLKNLFLQERYQLTDNITLRGTASYSSRNSSSQLAGYPFSGTLAPDSPYNPFPGYETPFSRRITELPRTTWANSRLMHVDVGADGYFNFLDHEWNWDATYNYSQTRIKQTTSGNLYLPNVNNAINPILGPDGRPACADPSGGCTPWNIPAGPGATPQSVLDYVNYVGTARQTSQTSDFTANVGGGLWDIPHGGTLSIAGGFEHRREKGTFTPDPNDAAGLTTNLASDPTSGRYNVNEVYLELDAPVLKDLPGIQEFGVNIASRYSHYSSFGSTTNNKYSVRWRPISDLLVRGTFAKGFRAPTLQDLYGGSAQSFEPFLDPCDSVYGAAVSNPAVAARCRTSGVPAGYRQKDQAGTPITSNGGGQTPVPFNDVSNPNLKPERSTTRTFGLVYSPHYIEGLDITVDYYDIRLKNTITSVNAANILDYCYVQNVQSYCNLFTRNANGEITQLDESLYNLGSLNTQGYDVGIHYRLPETPIGQFRISSDSTYLTKYQVTTAPGAIAQDQAGFMDGEDGLYRLRSNLQLDWSYKQFGASWTVRYFSGLKDSCYSNVAPVIECGDPTYTNPWIGSYGIAQKGSVAFNDAQVRYNTPWKGAVSLGVNNLFNRQGPYYYNVTSASSSPPYNPQFDVGRFFYLQYNQKFDL</sequence>
<accession>A0ABQ5X9W5</accession>
<dbReference type="Proteomes" id="UP001156627">
    <property type="component" value="Unassembled WGS sequence"/>
</dbReference>
<protein>
    <submittedName>
        <fullName evidence="6">TonB-dependent receptor</fullName>
    </submittedName>
</protein>
<dbReference type="InterPro" id="IPR036942">
    <property type="entry name" value="Beta-barrel_TonB_sf"/>
</dbReference>
<evidence type="ECO:0000256" key="1">
    <source>
        <dbReference type="ARBA" id="ARBA00004442"/>
    </source>
</evidence>
<dbReference type="PANTHER" id="PTHR47234">
    <property type="match status" value="1"/>
</dbReference>
<dbReference type="EMBL" id="BSOA01000015">
    <property type="protein sequence ID" value="GLQ88424.1"/>
    <property type="molecule type" value="Genomic_DNA"/>
</dbReference>
<keyword evidence="3" id="KW-0998">Cell outer membrane</keyword>
<evidence type="ECO:0000313" key="6">
    <source>
        <dbReference type="EMBL" id="GLQ88424.1"/>
    </source>
</evidence>
<name>A0ABQ5X9W5_9GAMM</name>
<feature type="domain" description="TonB-dependent receptor-like beta-barrel" evidence="5">
    <location>
        <begin position="137"/>
        <end position="707"/>
    </location>
</feature>
<evidence type="ECO:0000256" key="4">
    <source>
        <dbReference type="SAM" id="MobiDB-lite"/>
    </source>
</evidence>
<organism evidence="6 7">
    <name type="scientific">Dyella flagellata</name>
    <dbReference type="NCBI Taxonomy" id="1867833"/>
    <lineage>
        <taxon>Bacteria</taxon>
        <taxon>Pseudomonadati</taxon>
        <taxon>Pseudomonadota</taxon>
        <taxon>Gammaproteobacteria</taxon>
        <taxon>Lysobacterales</taxon>
        <taxon>Rhodanobacteraceae</taxon>
        <taxon>Dyella</taxon>
    </lineage>
</organism>
<evidence type="ECO:0000256" key="2">
    <source>
        <dbReference type="ARBA" id="ARBA00023136"/>
    </source>
</evidence>